<proteinExistence type="predicted"/>
<gene>
    <name evidence="1" type="ORF">Poly30_36940</name>
</gene>
<accession>A0A518EVT2</accession>
<keyword evidence="2" id="KW-1185">Reference proteome</keyword>
<dbReference type="Proteomes" id="UP000320390">
    <property type="component" value="Chromosome"/>
</dbReference>
<dbReference type="EMBL" id="CP036434">
    <property type="protein sequence ID" value="QDV08158.1"/>
    <property type="molecule type" value="Genomic_DNA"/>
</dbReference>
<reference evidence="1 2" key="1">
    <citation type="submission" date="2019-02" db="EMBL/GenBank/DDBJ databases">
        <title>Deep-cultivation of Planctomycetes and their phenomic and genomic characterization uncovers novel biology.</title>
        <authorList>
            <person name="Wiegand S."/>
            <person name="Jogler M."/>
            <person name="Boedeker C."/>
            <person name="Pinto D."/>
            <person name="Vollmers J."/>
            <person name="Rivas-Marin E."/>
            <person name="Kohn T."/>
            <person name="Peeters S.H."/>
            <person name="Heuer A."/>
            <person name="Rast P."/>
            <person name="Oberbeckmann S."/>
            <person name="Bunk B."/>
            <person name="Jeske O."/>
            <person name="Meyerdierks A."/>
            <person name="Storesund J.E."/>
            <person name="Kallscheuer N."/>
            <person name="Luecker S."/>
            <person name="Lage O.M."/>
            <person name="Pohl T."/>
            <person name="Merkel B.J."/>
            <person name="Hornburger P."/>
            <person name="Mueller R.-W."/>
            <person name="Bruemmer F."/>
            <person name="Labrenz M."/>
            <person name="Spormann A.M."/>
            <person name="Op den Camp H."/>
            <person name="Overmann J."/>
            <person name="Amann R."/>
            <person name="Jetten M.S.M."/>
            <person name="Mascher T."/>
            <person name="Medema M.H."/>
            <person name="Devos D.P."/>
            <person name="Kaster A.-K."/>
            <person name="Ovreas L."/>
            <person name="Rohde M."/>
            <person name="Galperin M.Y."/>
            <person name="Jogler C."/>
        </authorList>
    </citation>
    <scope>NUCLEOTIDE SEQUENCE [LARGE SCALE GENOMIC DNA]</scope>
    <source>
        <strain evidence="1 2">Poly30</strain>
    </source>
</reference>
<dbReference type="RefSeq" id="WP_145200333.1">
    <property type="nucleotide sequence ID" value="NZ_CP036434.1"/>
</dbReference>
<protein>
    <submittedName>
        <fullName evidence="1">Uncharacterized protein</fullName>
    </submittedName>
</protein>
<organism evidence="1 2">
    <name type="scientific">Saltatorellus ferox</name>
    <dbReference type="NCBI Taxonomy" id="2528018"/>
    <lineage>
        <taxon>Bacteria</taxon>
        <taxon>Pseudomonadati</taxon>
        <taxon>Planctomycetota</taxon>
        <taxon>Planctomycetia</taxon>
        <taxon>Planctomycetia incertae sedis</taxon>
        <taxon>Saltatorellus</taxon>
    </lineage>
</organism>
<dbReference type="OrthoDB" id="304343at2"/>
<name>A0A518EVT2_9BACT</name>
<sequence>MQLALLALAALPPTGLQRSSPVPFSISHATDRHAVVHHDLAADGTHWLRGRIYKASADATGLAFHPFLGSDAPRNFPVKLQLLKITGERGSLELEGEAQVTRMENRIVLDRGGVQVRYDATPDQIEQSFLFDVPAGSGALTLELAVETELSVKEHRGGFLFSHEYGGVSYGATTAIDARGQRVDVPATWVDGEIHLTVPAAFLAEAESPILVDPILSTFTVGAAATDLGAPDLVYAGANVGFHVVYEESFSATDVDIYAALVAPDGTVSAGAYVEQTARSWRGPRIATTSSLFYLLVVADAPSVAVPGSRDIVARLREPNGAFQPAFTLKSATSTFSCTAPAVAGDLYYQAFSFCIAYNRDYGTHRDVHALLSPGTPPGPNQIERAVAASPTEDMSAPTITRATGLYADIDWVIAWAGRDLGSGASRVQATRYRYDLNQAVGPRTVAPPTTSALYFDVQISDTTDRFPLDGDRSYYVITYDDRPSNVSDAFVALYSGTSVYDTIELQVAEHADRAPNQDDVVIATGPQHFMLGYLENGHVFVTTIQPTFDSFGIIERRLHLAGPNVVPGSLAALGQLFEFTGSVVGRSLFLWSDASGPSTEIRGAFVTLPDERNSSGKQYCYGEPNSTGQRGFLYGIGSRIPGFDSELRVESLPPNNFGYFLASLSQGDIPNVGGSQGTLCVSGSVGRFGIFQVSASGTYERMLDTNQIPQPTGPVMSMAGQTWNFQVWHRDSVAGVATSNFTNGTTIQFR</sequence>
<evidence type="ECO:0000313" key="2">
    <source>
        <dbReference type="Proteomes" id="UP000320390"/>
    </source>
</evidence>
<dbReference type="AlphaFoldDB" id="A0A518EVT2"/>
<evidence type="ECO:0000313" key="1">
    <source>
        <dbReference type="EMBL" id="QDV08158.1"/>
    </source>
</evidence>